<evidence type="ECO:0000313" key="9">
    <source>
        <dbReference type="Proteomes" id="UP000054166"/>
    </source>
</evidence>
<keyword evidence="9" id="KW-1185">Reference proteome</keyword>
<name>A0A0C3EMJ0_PILCF</name>
<dbReference type="InterPro" id="IPR027417">
    <property type="entry name" value="P-loop_NTPase"/>
</dbReference>
<feature type="compositionally biased region" description="Acidic residues" evidence="6">
    <location>
        <begin position="441"/>
        <end position="450"/>
    </location>
</feature>
<dbReference type="InterPro" id="IPR006073">
    <property type="entry name" value="GTP-bd"/>
</dbReference>
<feature type="domain" description="CP-type G" evidence="7">
    <location>
        <begin position="97"/>
        <end position="263"/>
    </location>
</feature>
<dbReference type="SUPFAM" id="SSF52540">
    <property type="entry name" value="P-loop containing nucleoside triphosphate hydrolases"/>
    <property type="match status" value="1"/>
</dbReference>
<accession>A0A0C3EMJ0</accession>
<dbReference type="Proteomes" id="UP000054166">
    <property type="component" value="Unassembled WGS sequence"/>
</dbReference>
<reference evidence="8 9" key="1">
    <citation type="submission" date="2014-04" db="EMBL/GenBank/DDBJ databases">
        <authorList>
            <consortium name="DOE Joint Genome Institute"/>
            <person name="Kuo A."/>
            <person name="Tarkka M."/>
            <person name="Buscot F."/>
            <person name="Kohler A."/>
            <person name="Nagy L.G."/>
            <person name="Floudas D."/>
            <person name="Copeland A."/>
            <person name="Barry K.W."/>
            <person name="Cichocki N."/>
            <person name="Veneault-Fourrey C."/>
            <person name="LaButti K."/>
            <person name="Lindquist E.A."/>
            <person name="Lipzen A."/>
            <person name="Lundell T."/>
            <person name="Morin E."/>
            <person name="Murat C."/>
            <person name="Sun H."/>
            <person name="Tunlid A."/>
            <person name="Henrissat B."/>
            <person name="Grigoriev I.V."/>
            <person name="Hibbett D.S."/>
            <person name="Martin F."/>
            <person name="Nordberg H.P."/>
            <person name="Cantor M.N."/>
            <person name="Hua S.X."/>
        </authorList>
    </citation>
    <scope>NUCLEOTIDE SEQUENCE [LARGE SCALE GENOMIC DNA]</scope>
    <source>
        <strain evidence="8 9">F 1598</strain>
    </source>
</reference>
<feature type="compositionally biased region" description="Basic and acidic residues" evidence="6">
    <location>
        <begin position="45"/>
        <end position="56"/>
    </location>
</feature>
<feature type="region of interest" description="Disordered" evidence="6">
    <location>
        <begin position="1"/>
        <end position="56"/>
    </location>
</feature>
<evidence type="ECO:0000256" key="2">
    <source>
        <dbReference type="ARBA" id="ARBA00022741"/>
    </source>
</evidence>
<dbReference type="GO" id="GO:0005525">
    <property type="term" value="F:GTP binding"/>
    <property type="evidence" value="ECO:0007669"/>
    <property type="project" value="UniProtKB-KW"/>
</dbReference>
<dbReference type="PRINTS" id="PR00326">
    <property type="entry name" value="GTP1OBG"/>
</dbReference>
<dbReference type="EMBL" id="KN833073">
    <property type="protein sequence ID" value="KIM73800.1"/>
    <property type="molecule type" value="Genomic_DNA"/>
</dbReference>
<dbReference type="Pfam" id="PF01926">
    <property type="entry name" value="MMR_HSR1"/>
    <property type="match status" value="1"/>
</dbReference>
<dbReference type="InParanoid" id="A0A0C3EMJ0"/>
<evidence type="ECO:0000256" key="1">
    <source>
        <dbReference type="ARBA" id="ARBA00004123"/>
    </source>
</evidence>
<comment type="subcellular location">
    <subcellularLocation>
        <location evidence="1">Nucleus</location>
    </subcellularLocation>
</comment>
<evidence type="ECO:0000256" key="5">
    <source>
        <dbReference type="ARBA" id="ARBA00023242"/>
    </source>
</evidence>
<feature type="region of interest" description="Disordered" evidence="6">
    <location>
        <begin position="441"/>
        <end position="495"/>
    </location>
</feature>
<dbReference type="HOGENOM" id="CLU_011106_5_5_1"/>
<dbReference type="PANTHER" id="PTHR11089">
    <property type="entry name" value="GTP-BINDING PROTEIN-RELATED"/>
    <property type="match status" value="1"/>
</dbReference>
<dbReference type="InterPro" id="IPR050755">
    <property type="entry name" value="TRAFAC_YlqF/YawG_RiboMat"/>
</dbReference>
<dbReference type="GO" id="GO:0005730">
    <property type="term" value="C:nucleolus"/>
    <property type="evidence" value="ECO:0007669"/>
    <property type="project" value="TreeGrafter"/>
</dbReference>
<dbReference type="AlphaFoldDB" id="A0A0C3EMJ0"/>
<keyword evidence="5" id="KW-0539">Nucleus</keyword>
<reference evidence="9" key="2">
    <citation type="submission" date="2015-01" db="EMBL/GenBank/DDBJ databases">
        <title>Evolutionary Origins and Diversification of the Mycorrhizal Mutualists.</title>
        <authorList>
            <consortium name="DOE Joint Genome Institute"/>
            <consortium name="Mycorrhizal Genomics Consortium"/>
            <person name="Kohler A."/>
            <person name="Kuo A."/>
            <person name="Nagy L.G."/>
            <person name="Floudas D."/>
            <person name="Copeland A."/>
            <person name="Barry K.W."/>
            <person name="Cichocki N."/>
            <person name="Veneault-Fourrey C."/>
            <person name="LaButti K."/>
            <person name="Lindquist E.A."/>
            <person name="Lipzen A."/>
            <person name="Lundell T."/>
            <person name="Morin E."/>
            <person name="Murat C."/>
            <person name="Riley R."/>
            <person name="Ohm R."/>
            <person name="Sun H."/>
            <person name="Tunlid A."/>
            <person name="Henrissat B."/>
            <person name="Grigoriev I.V."/>
            <person name="Hibbett D.S."/>
            <person name="Martin F."/>
        </authorList>
    </citation>
    <scope>NUCLEOTIDE SEQUENCE [LARGE SCALE GENOMIC DNA]</scope>
    <source>
        <strain evidence="9">F 1598</strain>
    </source>
</reference>
<evidence type="ECO:0000256" key="6">
    <source>
        <dbReference type="SAM" id="MobiDB-lite"/>
    </source>
</evidence>
<keyword evidence="3" id="KW-0175">Coiled coil</keyword>
<organism evidence="8 9">
    <name type="scientific">Piloderma croceum (strain F 1598)</name>
    <dbReference type="NCBI Taxonomy" id="765440"/>
    <lineage>
        <taxon>Eukaryota</taxon>
        <taxon>Fungi</taxon>
        <taxon>Dikarya</taxon>
        <taxon>Basidiomycota</taxon>
        <taxon>Agaricomycotina</taxon>
        <taxon>Agaricomycetes</taxon>
        <taxon>Agaricomycetidae</taxon>
        <taxon>Atheliales</taxon>
        <taxon>Atheliaceae</taxon>
        <taxon>Piloderma</taxon>
    </lineage>
</organism>
<feature type="compositionally biased region" description="Low complexity" evidence="6">
    <location>
        <begin position="462"/>
        <end position="476"/>
    </location>
</feature>
<evidence type="ECO:0000256" key="3">
    <source>
        <dbReference type="ARBA" id="ARBA00023054"/>
    </source>
</evidence>
<dbReference type="Gene3D" id="1.10.1580.10">
    <property type="match status" value="1"/>
</dbReference>
<dbReference type="Gene3D" id="3.40.50.300">
    <property type="entry name" value="P-loop containing nucleotide triphosphate hydrolases"/>
    <property type="match status" value="1"/>
</dbReference>
<dbReference type="OrthoDB" id="444945at2759"/>
<evidence type="ECO:0000256" key="4">
    <source>
        <dbReference type="ARBA" id="ARBA00023134"/>
    </source>
</evidence>
<dbReference type="PANTHER" id="PTHR11089:SF30">
    <property type="entry name" value="GUANINE NUCLEOTIDE-BINDING PROTEIN-LIKE 3 HOMOLOG"/>
    <property type="match status" value="1"/>
</dbReference>
<sequence>MASNKSRKPTVQLKSKLKKDPGIPRLPDLKVRVRNRGKQWAHTPTAEDHTDTDAHMASEPTLSSLALLASTSQSTTDADLSSGTQQKTKEQVRRHYVRTLHKVIDQSDIVILVLDARDPEGCRSRLVEEEVRRRESEGKKLVFVLNKIDLVPRENAQLWLRHLRHSTPTLPFRSASSAQRTHLSSTTAPALLRLLKAYKPSAAQSVTVGVVGFPNVGKSSLINSLKRAKVCAVAAQPGHTKDLQSIQLERGIKVVDSPGVVFDEDEDVDEKGGKKGSVLLRNVVKVEDIEDPIAVVEEILFRTEHETLQKIYNLPHFGSTLEFLTMFALSSGRLLKGGTPDILSAARQVLTDWNHQKIPYFSVPPTIHPSSVPSVVPNTGASVVAPGAETVGQAQILNELGKPFELAGLFGAADAGAFGRADEDMVDCEEVAQEDPELMDEDGNLMESDDLTPRIPRKRSHSPTPSIPTITAPQTTESERPTIRAPKRLRRSKDVPEYDAPIDAASISRSNPMSRKVLKKDAKKARRAATRAHKALGGGMDVDGEEGALQFTFMATTEGVSF</sequence>
<dbReference type="PROSITE" id="PS51721">
    <property type="entry name" value="G_CP"/>
    <property type="match status" value="1"/>
</dbReference>
<gene>
    <name evidence="8" type="ORF">PILCRDRAFT_828772</name>
</gene>
<feature type="compositionally biased region" description="Basic and acidic residues" evidence="6">
    <location>
        <begin position="18"/>
        <end position="31"/>
    </location>
</feature>
<dbReference type="FunFam" id="1.10.1580.10:FF:000002">
    <property type="entry name" value="Guanine nucleotide-binding protein-like 3 (nucleolar)-like"/>
    <property type="match status" value="1"/>
</dbReference>
<keyword evidence="2" id="KW-0547">Nucleotide-binding</keyword>
<proteinExistence type="predicted"/>
<dbReference type="InterPro" id="IPR030378">
    <property type="entry name" value="G_CP_dom"/>
</dbReference>
<dbReference type="InterPro" id="IPR023179">
    <property type="entry name" value="GTP-bd_ortho_bundle_sf"/>
</dbReference>
<dbReference type="STRING" id="765440.A0A0C3EMJ0"/>
<evidence type="ECO:0000259" key="7">
    <source>
        <dbReference type="PROSITE" id="PS51721"/>
    </source>
</evidence>
<protein>
    <recommendedName>
        <fullName evidence="7">CP-type G domain-containing protein</fullName>
    </recommendedName>
</protein>
<evidence type="ECO:0000313" key="8">
    <source>
        <dbReference type="EMBL" id="KIM73800.1"/>
    </source>
</evidence>
<keyword evidence="4" id="KW-0342">GTP-binding</keyword>